<dbReference type="EMBL" id="JAEQMY010000127">
    <property type="protein sequence ID" value="MBL0407941.1"/>
    <property type="molecule type" value="Genomic_DNA"/>
</dbReference>
<sequence>MTSTFLPVSWLKVEFCKSRASPSLINLPEWAFVGQHSGGYEVVQSRLLRIPWLGADRG</sequence>
<dbReference type="AlphaFoldDB" id="A0A937D2A5"/>
<dbReference type="RefSeq" id="WP_202065529.1">
    <property type="nucleotide sequence ID" value="NZ_JAEQMY010000127.1"/>
</dbReference>
<dbReference type="Proteomes" id="UP000605848">
    <property type="component" value="Unassembled WGS sequence"/>
</dbReference>
<name>A0A937D2A5_9HYPH</name>
<reference evidence="1" key="1">
    <citation type="submission" date="2021-01" db="EMBL/GenBank/DDBJ databases">
        <title>Microvirga sp.</title>
        <authorList>
            <person name="Kim M.K."/>
        </authorList>
    </citation>
    <scope>NUCLEOTIDE SEQUENCE</scope>
    <source>
        <strain evidence="1">5420S-16</strain>
    </source>
</reference>
<protein>
    <submittedName>
        <fullName evidence="1">Uncharacterized protein</fullName>
    </submittedName>
</protein>
<evidence type="ECO:0000313" key="1">
    <source>
        <dbReference type="EMBL" id="MBL0407941.1"/>
    </source>
</evidence>
<keyword evidence="2" id="KW-1185">Reference proteome</keyword>
<organism evidence="1 2">
    <name type="scientific">Microvirga aerilata</name>
    <dbReference type="NCBI Taxonomy" id="670292"/>
    <lineage>
        <taxon>Bacteria</taxon>
        <taxon>Pseudomonadati</taxon>
        <taxon>Pseudomonadota</taxon>
        <taxon>Alphaproteobacteria</taxon>
        <taxon>Hyphomicrobiales</taxon>
        <taxon>Methylobacteriaceae</taxon>
        <taxon>Microvirga</taxon>
    </lineage>
</organism>
<evidence type="ECO:0000313" key="2">
    <source>
        <dbReference type="Proteomes" id="UP000605848"/>
    </source>
</evidence>
<comment type="caution">
    <text evidence="1">The sequence shown here is derived from an EMBL/GenBank/DDBJ whole genome shotgun (WGS) entry which is preliminary data.</text>
</comment>
<accession>A0A937D2A5</accession>
<gene>
    <name evidence="1" type="ORF">JKG68_29000</name>
</gene>
<proteinExistence type="predicted"/>